<proteinExistence type="predicted"/>
<gene>
    <name evidence="1" type="ORF">OKE68_10530</name>
</gene>
<protein>
    <submittedName>
        <fullName evidence="1">Type II toxin-antitoxin system RelE/ParE family toxin</fullName>
    </submittedName>
</protein>
<organism evidence="1 2">
    <name type="scientific">Riemerella anatipestifer</name>
    <name type="common">Moraxella anatipestifer</name>
    <dbReference type="NCBI Taxonomy" id="34085"/>
    <lineage>
        <taxon>Bacteria</taxon>
        <taxon>Pseudomonadati</taxon>
        <taxon>Bacteroidota</taxon>
        <taxon>Flavobacteriia</taxon>
        <taxon>Flavobacteriales</taxon>
        <taxon>Weeksellaceae</taxon>
        <taxon>Riemerella</taxon>
    </lineage>
</organism>
<evidence type="ECO:0000313" key="2">
    <source>
        <dbReference type="Proteomes" id="UP001207440"/>
    </source>
</evidence>
<evidence type="ECO:0000313" key="1">
    <source>
        <dbReference type="EMBL" id="MCW0524747.1"/>
    </source>
</evidence>
<name>A0AAP3AN74_RIEAN</name>
<comment type="caution">
    <text evidence="1">The sequence shown here is derived from an EMBL/GenBank/DDBJ whole genome shotgun (WGS) entry which is preliminary data.</text>
</comment>
<dbReference type="AlphaFoldDB" id="A0AAP3AN74"/>
<reference evidence="1" key="1">
    <citation type="submission" date="2022-10" db="EMBL/GenBank/DDBJ databases">
        <title>Sifting through the core-genome to identify putative cross-protective antigens against Riemerella anatipestifer.</title>
        <authorList>
            <person name="Zheng X."/>
            <person name="Zhang W."/>
        </authorList>
    </citation>
    <scope>NUCLEOTIDE SEQUENCE</scope>
    <source>
        <strain evidence="1">ZWRA178</strain>
    </source>
</reference>
<dbReference type="EMBL" id="JAOZYT010000095">
    <property type="protein sequence ID" value="MCW0524747.1"/>
    <property type="molecule type" value="Genomic_DNA"/>
</dbReference>
<accession>A0AAP3AN74</accession>
<dbReference type="RefSeq" id="WP_052911093.1">
    <property type="nucleotide sequence ID" value="NZ_CP073239.1"/>
</dbReference>
<dbReference type="Pfam" id="PF05973">
    <property type="entry name" value="Gp49"/>
    <property type="match status" value="1"/>
</dbReference>
<dbReference type="Proteomes" id="UP001207440">
    <property type="component" value="Unassembled WGS sequence"/>
</dbReference>
<sequence>MRKIYRTDEFNLFFETADQRLREKIVYISEIIATQTIINTKIAKRLVNTDLYEIRIKTDNEYRILTFTMDNKDINQCKKLIFINAFKKKDTKDYNKHIKVAIKILEQWGQ</sequence>
<dbReference type="InterPro" id="IPR009241">
    <property type="entry name" value="HigB-like"/>
</dbReference>